<name>A0A6V8NBU4_9BACT</name>
<comment type="caution">
    <text evidence="1">The sequence shown here is derived from an EMBL/GenBank/DDBJ whole genome shotgun (WGS) entry which is preliminary data.</text>
</comment>
<accession>A0A6V8NBU4</accession>
<sequence>MMQTAHAGKKPTPLLTFPLRCALLGLAKKLEQRDEDRLVHSLLDCVYYLLTETLRMDAREERR</sequence>
<protein>
    <submittedName>
        <fullName evidence="1">Uncharacterized protein</fullName>
    </submittedName>
</protein>
<organism evidence="1 2">
    <name type="scientific">Geomonas limicola</name>
    <dbReference type="NCBI Taxonomy" id="2740186"/>
    <lineage>
        <taxon>Bacteria</taxon>
        <taxon>Pseudomonadati</taxon>
        <taxon>Thermodesulfobacteriota</taxon>
        <taxon>Desulfuromonadia</taxon>
        <taxon>Geobacterales</taxon>
        <taxon>Geobacteraceae</taxon>
        <taxon>Geomonas</taxon>
    </lineage>
</organism>
<keyword evidence="2" id="KW-1185">Reference proteome</keyword>
<dbReference type="Proteomes" id="UP000587586">
    <property type="component" value="Unassembled WGS sequence"/>
</dbReference>
<evidence type="ECO:0000313" key="1">
    <source>
        <dbReference type="EMBL" id="GFO68689.1"/>
    </source>
</evidence>
<proteinExistence type="predicted"/>
<dbReference type="AlphaFoldDB" id="A0A6V8NBU4"/>
<gene>
    <name evidence="1" type="ORF">GMLC_22680</name>
</gene>
<dbReference type="EMBL" id="BLXZ01000004">
    <property type="protein sequence ID" value="GFO68689.1"/>
    <property type="molecule type" value="Genomic_DNA"/>
</dbReference>
<reference evidence="2" key="1">
    <citation type="submission" date="2020-06" db="EMBL/GenBank/DDBJ databases">
        <title>Draft genomic sequecing of Geomonas sp. Red745.</title>
        <authorList>
            <person name="Itoh H."/>
            <person name="Xu Z.X."/>
            <person name="Ushijima N."/>
            <person name="Masuda Y."/>
            <person name="Shiratori Y."/>
            <person name="Senoo K."/>
        </authorList>
    </citation>
    <scope>NUCLEOTIDE SEQUENCE [LARGE SCALE GENOMIC DNA]</scope>
    <source>
        <strain evidence="2">Red745</strain>
    </source>
</reference>
<evidence type="ECO:0000313" key="2">
    <source>
        <dbReference type="Proteomes" id="UP000587586"/>
    </source>
</evidence>